<dbReference type="AlphaFoldDB" id="A0A2B0N0D6"/>
<evidence type="ECO:0000256" key="1">
    <source>
        <dbReference type="SAM" id="Phobius"/>
    </source>
</evidence>
<gene>
    <name evidence="2" type="ORF">COI93_03570</name>
</gene>
<evidence type="ECO:0000313" key="2">
    <source>
        <dbReference type="EMBL" id="PFK46785.1"/>
    </source>
</evidence>
<sequence length="59" mass="7044">MNCTRSLLLFSLGMKQKESLTASMHGRMLSPLKRMISFHFLNLYLHTMFISVYYFRHTN</sequence>
<accession>A0A2B0N0D6</accession>
<dbReference type="Proteomes" id="UP000242656">
    <property type="component" value="Unassembled WGS sequence"/>
</dbReference>
<name>A0A2B0N0D6_BACCE</name>
<keyword evidence="1" id="KW-0472">Membrane</keyword>
<proteinExistence type="predicted"/>
<keyword evidence="1" id="KW-1133">Transmembrane helix</keyword>
<comment type="caution">
    <text evidence="2">The sequence shown here is derived from an EMBL/GenBank/DDBJ whole genome shotgun (WGS) entry which is preliminary data.</text>
</comment>
<evidence type="ECO:0000313" key="3">
    <source>
        <dbReference type="Proteomes" id="UP000242656"/>
    </source>
</evidence>
<feature type="transmembrane region" description="Helical" evidence="1">
    <location>
        <begin position="35"/>
        <end position="55"/>
    </location>
</feature>
<protein>
    <submittedName>
        <fullName evidence="2">Uncharacterized protein</fullName>
    </submittedName>
</protein>
<keyword evidence="1" id="KW-0812">Transmembrane</keyword>
<organism evidence="2 3">
    <name type="scientific">Bacillus cereus</name>
    <dbReference type="NCBI Taxonomy" id="1396"/>
    <lineage>
        <taxon>Bacteria</taxon>
        <taxon>Bacillati</taxon>
        <taxon>Bacillota</taxon>
        <taxon>Bacilli</taxon>
        <taxon>Bacillales</taxon>
        <taxon>Bacillaceae</taxon>
        <taxon>Bacillus</taxon>
        <taxon>Bacillus cereus group</taxon>
    </lineage>
</organism>
<reference evidence="2 3" key="1">
    <citation type="submission" date="2017-09" db="EMBL/GenBank/DDBJ databases">
        <title>Large-scale bioinformatics analysis of Bacillus genomes uncovers conserved roles of natural products in bacterial physiology.</title>
        <authorList>
            <consortium name="Agbiome Team Llc"/>
            <person name="Bleich R.M."/>
            <person name="Grubbs K.J."/>
            <person name="Santa Maria K.C."/>
            <person name="Allen S.E."/>
            <person name="Farag S."/>
            <person name="Shank E.A."/>
            <person name="Bowers A."/>
        </authorList>
    </citation>
    <scope>NUCLEOTIDE SEQUENCE [LARGE SCALE GENOMIC DNA]</scope>
    <source>
        <strain evidence="2 3">AFS083043</strain>
    </source>
</reference>
<dbReference type="EMBL" id="NUWN01000012">
    <property type="protein sequence ID" value="PFK46785.1"/>
    <property type="molecule type" value="Genomic_DNA"/>
</dbReference>